<accession>S4XTX4</accession>
<dbReference type="CDD" id="cd01651">
    <property type="entry name" value="RT_G2_intron"/>
    <property type="match status" value="1"/>
</dbReference>
<dbReference type="InterPro" id="IPR000477">
    <property type="entry name" value="RT_dom"/>
</dbReference>
<dbReference type="HOGENOM" id="CLU_013584_6_1_7"/>
<dbReference type="eggNOG" id="COG3344">
    <property type="taxonomic scope" value="Bacteria"/>
</dbReference>
<proteinExistence type="inferred from homology"/>
<dbReference type="OrthoDB" id="5366084at2"/>
<evidence type="ECO:0000256" key="1">
    <source>
        <dbReference type="ARBA" id="ARBA00034120"/>
    </source>
</evidence>
<feature type="compositionally biased region" description="Basic residues" evidence="2">
    <location>
        <begin position="289"/>
        <end position="301"/>
    </location>
</feature>
<protein>
    <recommendedName>
        <fullName evidence="3">Reverse transcriptase domain-containing protein</fullName>
    </recommendedName>
</protein>
<dbReference type="STRING" id="1254432.SCE1572_05720"/>
<reference evidence="4 5" key="1">
    <citation type="journal article" date="2013" name="Sci. Rep.">
        <title>Extraordinary expansion of a Sorangium cellulosum genome from an alkaline milieu.</title>
        <authorList>
            <person name="Han K."/>
            <person name="Li Z.F."/>
            <person name="Peng R."/>
            <person name="Zhu L.P."/>
            <person name="Zhou T."/>
            <person name="Wang L.G."/>
            <person name="Li S.G."/>
            <person name="Zhang X.B."/>
            <person name="Hu W."/>
            <person name="Wu Z.H."/>
            <person name="Qin N."/>
            <person name="Li Y.Z."/>
        </authorList>
    </citation>
    <scope>NUCLEOTIDE SEQUENCE [LARGE SCALE GENOMIC DNA]</scope>
    <source>
        <strain evidence="4 5">So0157-2</strain>
    </source>
</reference>
<dbReference type="AlphaFoldDB" id="S4XTX4"/>
<comment type="similarity">
    <text evidence="1">Belongs to the bacterial reverse transcriptase family.</text>
</comment>
<evidence type="ECO:0000313" key="4">
    <source>
        <dbReference type="EMBL" id="AGP34038.1"/>
    </source>
</evidence>
<dbReference type="InterPro" id="IPR043502">
    <property type="entry name" value="DNA/RNA_pol_sf"/>
</dbReference>
<dbReference type="EMBL" id="CP003969">
    <property type="protein sequence ID" value="AGP34038.1"/>
    <property type="molecule type" value="Genomic_DNA"/>
</dbReference>
<dbReference type="PATRIC" id="fig|1254432.3.peg.1279"/>
<evidence type="ECO:0000313" key="5">
    <source>
        <dbReference type="Proteomes" id="UP000014803"/>
    </source>
</evidence>
<dbReference type="KEGG" id="scu:SCE1572_05720"/>
<gene>
    <name evidence="4" type="ORF">SCE1572_05720</name>
</gene>
<dbReference type="Pfam" id="PF00078">
    <property type="entry name" value="RVT_1"/>
    <property type="match status" value="1"/>
</dbReference>
<feature type="domain" description="Reverse transcriptase" evidence="3">
    <location>
        <begin position="1"/>
        <end position="205"/>
    </location>
</feature>
<sequence>MVLEPIYEQAFLGFSYGFRPGRGPHDALNALAEAISRKTSWVLDADIRSFYDTIDHGWMQKFLEHRIGDRRMVRLLMKWLHAGVMEEGELREVKEGTPQGGVISPLLANVYLHYAFDLWANQWRKRHARGEVYIVRYADDFAVTFQYEQDARAMREALASRLAKFGLELHPEKTRVLRFGRFARQDAERDGRTRPETFDFLGFTHIAGVSRRGAFQLKRRTSRKKRNAKLASLREEMRERRHEPVRAQHAWLSSVLEGHFRYYGVPTNYPALQQFLERVRASWHRQLQRRSQRAHWSRQQRRGFDQRFPLPQPRIHHPWPALPRASPSTRGGSPVREIRSPGSVRGAVRVDRR</sequence>
<evidence type="ECO:0000256" key="2">
    <source>
        <dbReference type="SAM" id="MobiDB-lite"/>
    </source>
</evidence>
<dbReference type="SUPFAM" id="SSF56672">
    <property type="entry name" value="DNA/RNA polymerases"/>
    <property type="match status" value="1"/>
</dbReference>
<evidence type="ECO:0000259" key="3">
    <source>
        <dbReference type="PROSITE" id="PS50878"/>
    </source>
</evidence>
<dbReference type="InterPro" id="IPR051083">
    <property type="entry name" value="GrpII_Intron_Splice-Mob/Def"/>
</dbReference>
<organism evidence="4 5">
    <name type="scientific">Sorangium cellulosum So0157-2</name>
    <dbReference type="NCBI Taxonomy" id="1254432"/>
    <lineage>
        <taxon>Bacteria</taxon>
        <taxon>Pseudomonadati</taxon>
        <taxon>Myxococcota</taxon>
        <taxon>Polyangia</taxon>
        <taxon>Polyangiales</taxon>
        <taxon>Polyangiaceae</taxon>
        <taxon>Sorangium</taxon>
    </lineage>
</organism>
<dbReference type="PANTHER" id="PTHR34047:SF8">
    <property type="entry name" value="PROTEIN YKFC"/>
    <property type="match status" value="1"/>
</dbReference>
<feature type="region of interest" description="Disordered" evidence="2">
    <location>
        <begin position="289"/>
        <end position="353"/>
    </location>
</feature>
<dbReference type="PROSITE" id="PS50878">
    <property type="entry name" value="RT_POL"/>
    <property type="match status" value="1"/>
</dbReference>
<name>S4XTX4_SORCE</name>
<dbReference type="Proteomes" id="UP000014803">
    <property type="component" value="Chromosome"/>
</dbReference>
<dbReference type="PANTHER" id="PTHR34047">
    <property type="entry name" value="NUCLEAR INTRON MATURASE 1, MITOCHONDRIAL-RELATED"/>
    <property type="match status" value="1"/>
</dbReference>